<proteinExistence type="predicted"/>
<sequence>MLGLWLIAALLVIGFFIRFIWPRNELGSLLMMLAGGLAISLVLVLIFLLLTKGIHLPRLVRLIALVAFMALGWYCINKGLNQLVRLYAFLKRR</sequence>
<dbReference type="AlphaFoldDB" id="A0A6N3GMR3"/>
<gene>
    <name evidence="2" type="ORF">EMLFYP7_03319</name>
</gene>
<evidence type="ECO:0000313" key="2">
    <source>
        <dbReference type="EMBL" id="VYU65764.1"/>
    </source>
</evidence>
<keyword evidence="1" id="KW-1133">Transmembrane helix</keyword>
<name>A0A6N3GMR3_9ENTR</name>
<accession>A0A6N3GMR3</accession>
<reference evidence="2" key="1">
    <citation type="submission" date="2019-11" db="EMBL/GenBank/DDBJ databases">
        <authorList>
            <person name="Feng L."/>
        </authorList>
    </citation>
    <scope>NUCLEOTIDE SEQUENCE</scope>
    <source>
        <strain evidence="2">EMassiliensisLFYP7</strain>
    </source>
</reference>
<feature type="transmembrane region" description="Helical" evidence="1">
    <location>
        <begin position="28"/>
        <end position="50"/>
    </location>
</feature>
<protein>
    <submittedName>
        <fullName evidence="2">Uncharacterized protein</fullName>
    </submittedName>
</protein>
<keyword evidence="1" id="KW-0472">Membrane</keyword>
<dbReference type="RefSeq" id="WP_156566765.1">
    <property type="nucleotide sequence ID" value="NZ_CACRTZ010000033.1"/>
</dbReference>
<evidence type="ECO:0000256" key="1">
    <source>
        <dbReference type="SAM" id="Phobius"/>
    </source>
</evidence>
<dbReference type="EMBL" id="CACRTZ010000033">
    <property type="protein sequence ID" value="VYU65764.1"/>
    <property type="molecule type" value="Genomic_DNA"/>
</dbReference>
<organism evidence="2">
    <name type="scientific">Phytobacter massiliensis</name>
    <dbReference type="NCBI Taxonomy" id="1485952"/>
    <lineage>
        <taxon>Bacteria</taxon>
        <taxon>Pseudomonadati</taxon>
        <taxon>Pseudomonadota</taxon>
        <taxon>Gammaproteobacteria</taxon>
        <taxon>Enterobacterales</taxon>
        <taxon>Enterobacteriaceae</taxon>
        <taxon>Phytobacter</taxon>
    </lineage>
</organism>
<keyword evidence="1" id="KW-0812">Transmembrane</keyword>
<feature type="transmembrane region" description="Helical" evidence="1">
    <location>
        <begin position="62"/>
        <end position="80"/>
    </location>
</feature>